<keyword evidence="16 20" id="KW-0472">Membrane</keyword>
<evidence type="ECO:0000256" key="8">
    <source>
        <dbReference type="ARBA" id="ARBA00022692"/>
    </source>
</evidence>
<dbReference type="InterPro" id="IPR033851">
    <property type="entry name" value="M3A_MIP"/>
</dbReference>
<feature type="transmembrane region" description="Helical" evidence="20">
    <location>
        <begin position="12"/>
        <end position="30"/>
    </location>
</feature>
<evidence type="ECO:0000256" key="9">
    <source>
        <dbReference type="ARBA" id="ARBA00022723"/>
    </source>
</evidence>
<evidence type="ECO:0000256" key="3">
    <source>
        <dbReference type="ARBA" id="ARBA00004305"/>
    </source>
</evidence>
<evidence type="ECO:0000313" key="23">
    <source>
        <dbReference type="Proteomes" id="UP000663831"/>
    </source>
</evidence>
<evidence type="ECO:0000256" key="5">
    <source>
        <dbReference type="ARBA" id="ARBA00012441"/>
    </source>
</evidence>
<dbReference type="InterPro" id="IPR007568">
    <property type="entry name" value="RTA1"/>
</dbReference>
<proteinExistence type="inferred from homology"/>
<reference evidence="22" key="1">
    <citation type="submission" date="2021-01" db="EMBL/GenBank/DDBJ databases">
        <authorList>
            <person name="Kaushik A."/>
        </authorList>
    </citation>
    <scope>NUCLEOTIDE SEQUENCE</scope>
    <source>
        <strain evidence="22">AG3-1AP</strain>
    </source>
</reference>
<dbReference type="Proteomes" id="UP000663831">
    <property type="component" value="Unassembled WGS sequence"/>
</dbReference>
<accession>A0A8H2X7S2</accession>
<dbReference type="GO" id="GO:0006627">
    <property type="term" value="P:protein processing involved in protein targeting to mitochondrion"/>
    <property type="evidence" value="ECO:0007669"/>
    <property type="project" value="TreeGrafter"/>
</dbReference>
<evidence type="ECO:0000256" key="14">
    <source>
        <dbReference type="ARBA" id="ARBA00023049"/>
    </source>
</evidence>
<dbReference type="EC" id="3.4.24.59" evidence="5"/>
<dbReference type="PANTHER" id="PTHR11804:SF79">
    <property type="entry name" value="MITOCHONDRIAL INTERMEDIATE PEPTIDASE"/>
    <property type="match status" value="1"/>
</dbReference>
<dbReference type="OrthoDB" id="17530at2759"/>
<keyword evidence="14 19" id="KW-0482">Metalloprotease</keyword>
<evidence type="ECO:0000256" key="16">
    <source>
        <dbReference type="ARBA" id="ARBA00023136"/>
    </source>
</evidence>
<evidence type="ECO:0000256" key="2">
    <source>
        <dbReference type="ARBA" id="ARBA00004141"/>
    </source>
</evidence>
<comment type="function">
    <text evidence="17">Cleaves proteins, imported into the mitochondrion, to their mature size. While most mitochondrial precursor proteins are processed to the mature form in one step by mitochondrial processing peptidase (MPP), the sequential cleavage by MIP of an octapeptide after initial processing by MPP is a required step for a subgroup of nuclear-encoded precursor proteins destined for the matrix or the inner membrane.</text>
</comment>
<evidence type="ECO:0000256" key="7">
    <source>
        <dbReference type="ARBA" id="ARBA00022670"/>
    </source>
</evidence>
<comment type="similarity">
    <text evidence="4 19">Belongs to the peptidase M3 family.</text>
</comment>
<evidence type="ECO:0000256" key="10">
    <source>
        <dbReference type="ARBA" id="ARBA00022801"/>
    </source>
</evidence>
<protein>
    <recommendedName>
        <fullName evidence="6">Mitochondrial intermediate peptidase</fullName>
        <ecNumber evidence="5">3.4.24.59</ecNumber>
    </recommendedName>
    <alternativeName>
        <fullName evidence="18">Octapeptidyl aminopeptidase</fullName>
    </alternativeName>
</protein>
<keyword evidence="7 19" id="KW-0645">Protease</keyword>
<dbReference type="FunFam" id="3.40.390.10:FF:000055">
    <property type="entry name" value="Related to mitochondrial intermediate peptidase"/>
    <property type="match status" value="1"/>
</dbReference>
<dbReference type="GO" id="GO:0016020">
    <property type="term" value="C:membrane"/>
    <property type="evidence" value="ECO:0007669"/>
    <property type="project" value="UniProtKB-SubCell"/>
</dbReference>
<evidence type="ECO:0000256" key="20">
    <source>
        <dbReference type="SAM" id="Phobius"/>
    </source>
</evidence>
<dbReference type="GO" id="GO:0006518">
    <property type="term" value="P:peptide metabolic process"/>
    <property type="evidence" value="ECO:0007669"/>
    <property type="project" value="TreeGrafter"/>
</dbReference>
<evidence type="ECO:0000256" key="12">
    <source>
        <dbReference type="ARBA" id="ARBA00022946"/>
    </source>
</evidence>
<evidence type="ECO:0000313" key="22">
    <source>
        <dbReference type="EMBL" id="CAE6420099.1"/>
    </source>
</evidence>
<evidence type="ECO:0000256" key="11">
    <source>
        <dbReference type="ARBA" id="ARBA00022833"/>
    </source>
</evidence>
<keyword evidence="9 19" id="KW-0479">Metal-binding</keyword>
<dbReference type="GO" id="GO:0046872">
    <property type="term" value="F:metal ion binding"/>
    <property type="evidence" value="ECO:0007669"/>
    <property type="project" value="UniProtKB-UniRule"/>
</dbReference>
<dbReference type="InterPro" id="IPR024079">
    <property type="entry name" value="MetalloPept_cat_dom_sf"/>
</dbReference>
<evidence type="ECO:0000259" key="21">
    <source>
        <dbReference type="Pfam" id="PF01432"/>
    </source>
</evidence>
<evidence type="ECO:0000256" key="4">
    <source>
        <dbReference type="ARBA" id="ARBA00006040"/>
    </source>
</evidence>
<dbReference type="Gene3D" id="3.40.390.10">
    <property type="entry name" value="Collagenase (Catalytic Domain)"/>
    <property type="match status" value="1"/>
</dbReference>
<keyword evidence="13 20" id="KW-1133">Transmembrane helix</keyword>
<evidence type="ECO:0000256" key="17">
    <source>
        <dbReference type="ARBA" id="ARBA00025208"/>
    </source>
</evidence>
<gene>
    <name evidence="22" type="ORF">RDB_LOCUS31706</name>
</gene>
<keyword evidence="8 20" id="KW-0812">Transmembrane</keyword>
<keyword evidence="12" id="KW-0809">Transit peptide</keyword>
<dbReference type="GO" id="GO:0005759">
    <property type="term" value="C:mitochondrial matrix"/>
    <property type="evidence" value="ECO:0007669"/>
    <property type="project" value="UniProtKB-SubCell"/>
</dbReference>
<dbReference type="SUPFAM" id="SSF55486">
    <property type="entry name" value="Metalloproteases ('zincins'), catalytic domain"/>
    <property type="match status" value="1"/>
</dbReference>
<dbReference type="InterPro" id="IPR045090">
    <property type="entry name" value="Pept_M3A_M3B"/>
</dbReference>
<dbReference type="PANTHER" id="PTHR11804">
    <property type="entry name" value="PROTEASE M3 THIMET OLIGOPEPTIDASE-RELATED"/>
    <property type="match status" value="1"/>
</dbReference>
<comment type="cofactor">
    <cofactor evidence="19">
        <name>Zn(2+)</name>
        <dbReference type="ChEBI" id="CHEBI:29105"/>
    </cofactor>
    <text evidence="19">Binds 1 zinc ion.</text>
</comment>
<feature type="transmembrane region" description="Helical" evidence="20">
    <location>
        <begin position="150"/>
        <end position="172"/>
    </location>
</feature>
<dbReference type="InterPro" id="IPR024077">
    <property type="entry name" value="Neurolysin/TOP_dom2"/>
</dbReference>
<dbReference type="InterPro" id="IPR001567">
    <property type="entry name" value="Pept_M3A_M3B_dom"/>
</dbReference>
<dbReference type="GO" id="GO:0004222">
    <property type="term" value="F:metalloendopeptidase activity"/>
    <property type="evidence" value="ECO:0007669"/>
    <property type="project" value="UniProtKB-EC"/>
</dbReference>
<sequence>MAGQDENYNYDANIPAAALFAALFGLSFGLHIIQAIRGKCRYLLPLLIATLMEVVGYIFRILAIKKSNQLWPLIPSETLIITAPAFLAANNYMIFGRIMAYVGSEYGLVGHELITKVFVTADVVAILTQASGGSMLSGDDFSSVKIGRTILIVGLAFQVVSFGIFMFIALAFDLKTRRNLGSKMNPIRPLIWAFYLSAVLIIVRSIFRTIEFSTISFESEEQQGYIITHEWMFYIFDSLLILIATAVFNWVHPSGNLPSKKGLRMDGTTYEVKKFRLFRRKRSSMLRGLVGLATRQSGNKVLRTRKYYYRSLNQVSTQPSSAFRPTSHPAKGSTTKYGTDDALLPSVFDKPSESYLDQLSRPTGLFGNSDLAEPSDFISLARRTQIYTKRIVDRIASYGQTEASDSTDLAALVGLVDRLSDTLCSVIDTAEFVRNSHPDPRWVAAANDAYEYLCSWMNELNTHVGLYQSLNRLVKNPEAVARLSPEEKQVALLFIHDFEKSGIHLPEAQRNQFVTLSDTILSLGRQFLTEAGAPRPDVKVQIQDLAGVPLNVIRSLSSKNIRKGEAWVTPNSWEARMILRYAKDPSVRRDVFIASNALIPDYVDTLEALLKSRYELAKLVGSPSYAAMTLGEKMAQDQNSVNEFLHSLASYHRPLVKTELGKLARIKQDEEGAPNIPEILAWDRDYYITRYASEHSSPVAPVNSFFSVGTVIQGLSRLFHHIYGMTLRAENIRPGEGWDPYVRKLAVIDESEGVVGWIYMDLFARDAKPGGAAHFTVRCSRKMADRELAEREVEGLPPLAIDGMHLRGRNGLYQLPVVVLMCDFSVPTGGVPSLLNWHEVETLFHEMGHAMHSMIGRTEYHNVSGTRCATDFVELPSILMEYFAASSPVLATYSRHYSTGLPLDFPNLQAQIQAQSPVPALETHSQILMAALDQVYHSSRGHSISTTSELVKLQKELGGIQAAPNTAWQTQFGHLFGYGASYYSYLFDRAIASRVWTKVFARDPLNREMGERYKREVLRHGGSKDPWHMLAALFDEPDLADGGAKAMKRVGEWGIE</sequence>
<dbReference type="EMBL" id="CAJMWV010000910">
    <property type="protein sequence ID" value="CAE6420099.1"/>
    <property type="molecule type" value="Genomic_DNA"/>
</dbReference>
<keyword evidence="10 19" id="KW-0378">Hydrolase</keyword>
<name>A0A8H2X7S2_9AGAM</name>
<dbReference type="Pfam" id="PF01432">
    <property type="entry name" value="Peptidase_M3"/>
    <property type="match status" value="1"/>
</dbReference>
<evidence type="ECO:0000256" key="18">
    <source>
        <dbReference type="ARBA" id="ARBA00032470"/>
    </source>
</evidence>
<feature type="domain" description="Peptidase M3A/M3B catalytic" evidence="21">
    <location>
        <begin position="579"/>
        <end position="1048"/>
    </location>
</feature>
<organism evidence="22 23">
    <name type="scientific">Rhizoctonia solani</name>
    <dbReference type="NCBI Taxonomy" id="456999"/>
    <lineage>
        <taxon>Eukaryota</taxon>
        <taxon>Fungi</taxon>
        <taxon>Dikarya</taxon>
        <taxon>Basidiomycota</taxon>
        <taxon>Agaricomycotina</taxon>
        <taxon>Agaricomycetes</taxon>
        <taxon>Cantharellales</taxon>
        <taxon>Ceratobasidiaceae</taxon>
        <taxon>Rhizoctonia</taxon>
    </lineage>
</organism>
<dbReference type="AlphaFoldDB" id="A0A8H2X7S2"/>
<comment type="caution">
    <text evidence="22">The sequence shown here is derived from an EMBL/GenBank/DDBJ whole genome shotgun (WGS) entry which is preliminary data.</text>
</comment>
<feature type="transmembrane region" description="Helical" evidence="20">
    <location>
        <begin position="192"/>
        <end position="210"/>
    </location>
</feature>
<evidence type="ECO:0000256" key="19">
    <source>
        <dbReference type="RuleBase" id="RU003435"/>
    </source>
</evidence>
<dbReference type="Pfam" id="PF04479">
    <property type="entry name" value="RTA1"/>
    <property type="match status" value="1"/>
</dbReference>
<evidence type="ECO:0000256" key="6">
    <source>
        <dbReference type="ARBA" id="ARBA00018046"/>
    </source>
</evidence>
<feature type="transmembrane region" description="Helical" evidence="20">
    <location>
        <begin position="42"/>
        <end position="64"/>
    </location>
</feature>
<evidence type="ECO:0000256" key="13">
    <source>
        <dbReference type="ARBA" id="ARBA00022989"/>
    </source>
</evidence>
<dbReference type="CDD" id="cd06457">
    <property type="entry name" value="M3A_MIP"/>
    <property type="match status" value="1"/>
</dbReference>
<comment type="subcellular location">
    <subcellularLocation>
        <location evidence="2">Membrane</location>
        <topology evidence="2">Multi-pass membrane protein</topology>
    </subcellularLocation>
    <subcellularLocation>
        <location evidence="3">Mitochondrion matrix</location>
    </subcellularLocation>
</comment>
<dbReference type="Gene3D" id="1.10.1370.10">
    <property type="entry name" value="Neurolysin, domain 3"/>
    <property type="match status" value="1"/>
</dbReference>
<keyword evidence="11 19" id="KW-0862">Zinc</keyword>
<keyword evidence="15" id="KW-0496">Mitochondrion</keyword>
<evidence type="ECO:0000256" key="1">
    <source>
        <dbReference type="ARBA" id="ARBA00000436"/>
    </source>
</evidence>
<evidence type="ECO:0000256" key="15">
    <source>
        <dbReference type="ARBA" id="ARBA00023128"/>
    </source>
</evidence>
<comment type="catalytic activity">
    <reaction evidence="1">
        <text>Release of an N-terminal octapeptide as second stage of processing of some proteins imported into the mitochondrion.</text>
        <dbReference type="EC" id="3.4.24.59"/>
    </reaction>
</comment>